<evidence type="ECO:0000313" key="2">
    <source>
        <dbReference type="EMBL" id="KTG11492.1"/>
    </source>
</evidence>
<accession>A0A0W1RFP9</accession>
<dbReference type="AlphaFoldDB" id="A0A0W1RFP9"/>
<gene>
    <name evidence="2" type="ORF">AUR64_04365</name>
</gene>
<sequence>MLVCDTYSQDDLPNEFTYGTLLSPEEAYLIIEDGDERFLLRTGWTGHGGFFAIPLHFLIRWLTLLPLAVIIALGTREPESRRTHKLALGLGLVVCVLGFLAPYIEMIGLVSALQLGLLLLCAVWLLLLIRGGYRLYQKVAPMV</sequence>
<name>A0A0W1RFP9_9EURY</name>
<proteinExistence type="predicted"/>
<reference evidence="2 3" key="1">
    <citation type="submission" date="2015-12" db="EMBL/GenBank/DDBJ databases">
        <title>Haloprofundus marisrubri gen. nov., sp. nov., an extremely halophilic archaeon isolated from the Discovery deep brine-seawater interface in the Red Sea.</title>
        <authorList>
            <person name="Zhang G."/>
            <person name="Stingl U."/>
            <person name="Rashid M."/>
        </authorList>
    </citation>
    <scope>NUCLEOTIDE SEQUENCE [LARGE SCALE GENOMIC DNA]</scope>
    <source>
        <strain evidence="2 3">SB9</strain>
    </source>
</reference>
<organism evidence="2 3">
    <name type="scientific">Haloprofundus marisrubri</name>
    <dbReference type="NCBI Taxonomy" id="1514971"/>
    <lineage>
        <taxon>Archaea</taxon>
        <taxon>Methanobacteriati</taxon>
        <taxon>Methanobacteriota</taxon>
        <taxon>Stenosarchaea group</taxon>
        <taxon>Halobacteria</taxon>
        <taxon>Halobacteriales</taxon>
        <taxon>Haloferacaceae</taxon>
        <taxon>Haloprofundus</taxon>
    </lineage>
</organism>
<evidence type="ECO:0000313" key="3">
    <source>
        <dbReference type="Proteomes" id="UP000054387"/>
    </source>
</evidence>
<evidence type="ECO:0000256" key="1">
    <source>
        <dbReference type="SAM" id="Phobius"/>
    </source>
</evidence>
<feature type="transmembrane region" description="Helical" evidence="1">
    <location>
        <begin position="110"/>
        <end position="129"/>
    </location>
</feature>
<keyword evidence="1" id="KW-0812">Transmembrane</keyword>
<feature type="transmembrane region" description="Helical" evidence="1">
    <location>
        <begin position="50"/>
        <end position="74"/>
    </location>
</feature>
<feature type="transmembrane region" description="Helical" evidence="1">
    <location>
        <begin position="86"/>
        <end position="104"/>
    </location>
</feature>
<keyword evidence="3" id="KW-1185">Reference proteome</keyword>
<dbReference type="RefSeq" id="WP_058580226.1">
    <property type="nucleotide sequence ID" value="NZ_LOPU01000004.1"/>
</dbReference>
<keyword evidence="1" id="KW-1133">Transmembrane helix</keyword>
<dbReference type="Proteomes" id="UP000054387">
    <property type="component" value="Unassembled WGS sequence"/>
</dbReference>
<protein>
    <submittedName>
        <fullName evidence="2">Uncharacterized protein</fullName>
    </submittedName>
</protein>
<keyword evidence="1" id="KW-0472">Membrane</keyword>
<dbReference type="EMBL" id="LOPU01000004">
    <property type="protein sequence ID" value="KTG11492.1"/>
    <property type="molecule type" value="Genomic_DNA"/>
</dbReference>
<dbReference type="OrthoDB" id="321946at2157"/>
<comment type="caution">
    <text evidence="2">The sequence shown here is derived from an EMBL/GenBank/DDBJ whole genome shotgun (WGS) entry which is preliminary data.</text>
</comment>